<feature type="transmembrane region" description="Helical" evidence="1">
    <location>
        <begin position="151"/>
        <end position="172"/>
    </location>
</feature>
<feature type="transmembrane region" description="Helical" evidence="1">
    <location>
        <begin position="193"/>
        <end position="211"/>
    </location>
</feature>
<gene>
    <name evidence="2" type="ORF">NCTC10254_01940</name>
</gene>
<name>A0A8B4H974_9CORY</name>
<sequence length="549" mass="58585">MPAAPAPAPSSAPAPNITRVLLKLHYLLWTRSLKSNKSAMIMNIFIALYALIGLTVFGITMGVDLSAGRYASLAGAVGIGAAAYIMIAIMIPSGEGQLSPESFSALPLTVRQLMPSFFLVQVLQIRGFMAVLCTTVTAIIAAVAIAGSAGIIAVVVLVVAMVLSLLLVIVVAESLAMAMSGSANQSSSSKNKQIYVAFGAFIVAWLAYSSIFNGSDNSLDLVRYGNILQWTPLASAAGFAAFAAAGQWLSALICLLITVATIAAGGYVWWHFTHKRLVAPLGTGGVAGAGRRRKARAAGQQSLLLPGLPYTPLVAVYSRALRYLIRDARQTIMMVMPLVLLFYFAVMGFRDNPFMFYVLPIIIGLLSGTNAVNDYGFDGPSNWLHLSSGVAAKDVVRGRHWASITPAILINLVSYILVLVLNFSHVMVLCVIAGMGAAITACGISLFLSVRNPYPTAKPGTNPWQDRSGFSVSAFISAFAGIFLAWIPMLPGILGLTYGYNNDMIAVEIIGVILILAVPIAAYLLVMRYAIRYLDNHYPEIFAKVRSYV</sequence>
<keyword evidence="1" id="KW-0812">Transmembrane</keyword>
<organism evidence="2 3">
    <name type="scientific">Corynebacterium matruchotii</name>
    <dbReference type="NCBI Taxonomy" id="43768"/>
    <lineage>
        <taxon>Bacteria</taxon>
        <taxon>Bacillati</taxon>
        <taxon>Actinomycetota</taxon>
        <taxon>Actinomycetes</taxon>
        <taxon>Mycobacteriales</taxon>
        <taxon>Corynebacteriaceae</taxon>
        <taxon>Corynebacterium</taxon>
    </lineage>
</organism>
<feature type="transmembrane region" description="Helical" evidence="1">
    <location>
        <begin position="354"/>
        <end position="372"/>
    </location>
</feature>
<keyword evidence="1" id="KW-0472">Membrane</keyword>
<dbReference type="AlphaFoldDB" id="A0A8B4H974"/>
<evidence type="ECO:0000313" key="3">
    <source>
        <dbReference type="Proteomes" id="UP000249886"/>
    </source>
</evidence>
<dbReference type="Proteomes" id="UP000249886">
    <property type="component" value="Unassembled WGS sequence"/>
</dbReference>
<protein>
    <submittedName>
        <fullName evidence="2">ABC-type transporter, permease component</fullName>
    </submittedName>
</protein>
<feature type="transmembrane region" description="Helical" evidence="1">
    <location>
        <begin position="70"/>
        <end position="91"/>
    </location>
</feature>
<feature type="transmembrane region" description="Helical" evidence="1">
    <location>
        <begin position="469"/>
        <end position="493"/>
    </location>
</feature>
<evidence type="ECO:0000256" key="1">
    <source>
        <dbReference type="SAM" id="Phobius"/>
    </source>
</evidence>
<evidence type="ECO:0000313" key="2">
    <source>
        <dbReference type="EMBL" id="SPW30831.1"/>
    </source>
</evidence>
<accession>A0A8B4H974</accession>
<feature type="transmembrane region" description="Helical" evidence="1">
    <location>
        <begin position="248"/>
        <end position="270"/>
    </location>
</feature>
<feature type="transmembrane region" description="Helical" evidence="1">
    <location>
        <begin position="401"/>
        <end position="420"/>
    </location>
</feature>
<proteinExistence type="predicted"/>
<feature type="transmembrane region" description="Helical" evidence="1">
    <location>
        <begin position="40"/>
        <end position="63"/>
    </location>
</feature>
<reference evidence="2 3" key="1">
    <citation type="submission" date="2018-06" db="EMBL/GenBank/DDBJ databases">
        <authorList>
            <consortium name="Pathogen Informatics"/>
            <person name="Doyle S."/>
        </authorList>
    </citation>
    <scope>NUCLEOTIDE SEQUENCE [LARGE SCALE GENOMIC DNA]</scope>
    <source>
        <strain evidence="2 3">NCTC10254</strain>
    </source>
</reference>
<comment type="caution">
    <text evidence="2">The sequence shown here is derived from an EMBL/GenBank/DDBJ whole genome shotgun (WGS) entry which is preliminary data.</text>
</comment>
<dbReference type="EMBL" id="UARK01000023">
    <property type="protein sequence ID" value="SPW30831.1"/>
    <property type="molecule type" value="Genomic_DNA"/>
</dbReference>
<feature type="transmembrane region" description="Helical" evidence="1">
    <location>
        <begin position="127"/>
        <end position="145"/>
    </location>
</feature>
<feature type="transmembrane region" description="Helical" evidence="1">
    <location>
        <begin position="331"/>
        <end position="348"/>
    </location>
</feature>
<feature type="transmembrane region" description="Helical" evidence="1">
    <location>
        <begin position="426"/>
        <end position="448"/>
    </location>
</feature>
<feature type="transmembrane region" description="Helical" evidence="1">
    <location>
        <begin position="505"/>
        <end position="526"/>
    </location>
</feature>
<keyword evidence="1" id="KW-1133">Transmembrane helix</keyword>